<dbReference type="CDD" id="cd00637">
    <property type="entry name" value="7tm_classA_rhodopsin-like"/>
    <property type="match status" value="1"/>
</dbReference>
<dbReference type="Proteomes" id="UP001152795">
    <property type="component" value="Unassembled WGS sequence"/>
</dbReference>
<evidence type="ECO:0000256" key="3">
    <source>
        <dbReference type="ARBA" id="ARBA00022692"/>
    </source>
</evidence>
<evidence type="ECO:0000256" key="8">
    <source>
        <dbReference type="ARBA" id="ARBA00023224"/>
    </source>
</evidence>
<keyword evidence="6" id="KW-0472">Membrane</keyword>
<evidence type="ECO:0000256" key="7">
    <source>
        <dbReference type="ARBA" id="ARBA00023170"/>
    </source>
</evidence>
<keyword evidence="3" id="KW-0812">Transmembrane</keyword>
<accession>A0A7D9EMN1</accession>
<keyword evidence="4" id="KW-1133">Transmembrane helix</keyword>
<dbReference type="GO" id="GO:0004930">
    <property type="term" value="F:G protein-coupled receptor activity"/>
    <property type="evidence" value="ECO:0007669"/>
    <property type="project" value="UniProtKB-KW"/>
</dbReference>
<dbReference type="PRINTS" id="PR00237">
    <property type="entry name" value="GPCRRHODOPSN"/>
</dbReference>
<dbReference type="Pfam" id="PF00001">
    <property type="entry name" value="7tm_1"/>
    <property type="match status" value="1"/>
</dbReference>
<sequence>MAAVSPLFLTIGILLGLTTLTGILANVSVLLVVYWNRSLQTQINMLLVSLAVADLGVAASCVPFAITTVFLQSNGISDNFCQFSGFLNLFFALASTSMMVCISVSQYFAVTSPMKKIMTNTNCFMIVLSGWVISFLIALGPIMRWGRYEFTDTIYDCNAAHTTRILEMSYNITLMVYAFILPFLTMLFTYTAILRAFREHSVRMLQTELIMSTSQSSMNVSVSIETKICFTVVIVVVTFLLCRTPFFIYLFLITMRVISSSDFLGQLAFWAIYLHSATDPFIYAFKHVEYRETLNEIQMNINKTFKSIFVRDDDYTQAIEE</sequence>
<evidence type="ECO:0000256" key="2">
    <source>
        <dbReference type="ARBA" id="ARBA00022475"/>
    </source>
</evidence>
<dbReference type="GO" id="GO:0007189">
    <property type="term" value="P:adenylate cyclase-activating G protein-coupled receptor signaling pathway"/>
    <property type="evidence" value="ECO:0007669"/>
    <property type="project" value="TreeGrafter"/>
</dbReference>
<evidence type="ECO:0000313" key="9">
    <source>
        <dbReference type="EMBL" id="CAB4013972.1"/>
    </source>
</evidence>
<dbReference type="EMBL" id="CACRXK020008098">
    <property type="protein sequence ID" value="CAB4013972.1"/>
    <property type="molecule type" value="Genomic_DNA"/>
</dbReference>
<name>A0A7D9EMN1_PARCT</name>
<dbReference type="GO" id="GO:0005886">
    <property type="term" value="C:plasma membrane"/>
    <property type="evidence" value="ECO:0007669"/>
    <property type="project" value="UniProtKB-SubCell"/>
</dbReference>
<dbReference type="AlphaFoldDB" id="A0A7D9EMN1"/>
<evidence type="ECO:0000313" key="10">
    <source>
        <dbReference type="Proteomes" id="UP001152795"/>
    </source>
</evidence>
<keyword evidence="7 9" id="KW-0675">Receptor</keyword>
<evidence type="ECO:0000256" key="6">
    <source>
        <dbReference type="ARBA" id="ARBA00023136"/>
    </source>
</evidence>
<keyword evidence="2" id="KW-1003">Cell membrane</keyword>
<dbReference type="InterPro" id="IPR000276">
    <property type="entry name" value="GPCR_Rhodpsn"/>
</dbReference>
<dbReference type="OrthoDB" id="2101615at2759"/>
<dbReference type="SUPFAM" id="SSF81321">
    <property type="entry name" value="Family A G protein-coupled receptor-like"/>
    <property type="match status" value="1"/>
</dbReference>
<dbReference type="InterPro" id="IPR017452">
    <property type="entry name" value="GPCR_Rhodpsn_7TM"/>
</dbReference>
<dbReference type="PANTHER" id="PTHR24245:SF5">
    <property type="entry name" value="G-PROTEIN COUPLED RECEPTORS FAMILY 1 PROFILE DOMAIN-CONTAINING PROTEIN"/>
    <property type="match status" value="1"/>
</dbReference>
<keyword evidence="8" id="KW-0807">Transducer</keyword>
<organism evidence="9 10">
    <name type="scientific">Paramuricea clavata</name>
    <name type="common">Red gorgonian</name>
    <name type="synonym">Violescent sea-whip</name>
    <dbReference type="NCBI Taxonomy" id="317549"/>
    <lineage>
        <taxon>Eukaryota</taxon>
        <taxon>Metazoa</taxon>
        <taxon>Cnidaria</taxon>
        <taxon>Anthozoa</taxon>
        <taxon>Octocorallia</taxon>
        <taxon>Malacalcyonacea</taxon>
        <taxon>Plexauridae</taxon>
        <taxon>Paramuricea</taxon>
    </lineage>
</organism>
<gene>
    <name evidence="9" type="ORF">PACLA_8A066202</name>
</gene>
<evidence type="ECO:0000256" key="4">
    <source>
        <dbReference type="ARBA" id="ARBA00022989"/>
    </source>
</evidence>
<protein>
    <submittedName>
        <fullName evidence="9">High-affinity lysophosphatidic acid receptor-like</fullName>
    </submittedName>
</protein>
<dbReference type="InterPro" id="IPR051880">
    <property type="entry name" value="GPC_Orphan_Receptors"/>
</dbReference>
<evidence type="ECO:0000256" key="1">
    <source>
        <dbReference type="ARBA" id="ARBA00004651"/>
    </source>
</evidence>
<dbReference type="PROSITE" id="PS50262">
    <property type="entry name" value="G_PROTEIN_RECEP_F1_2"/>
    <property type="match status" value="1"/>
</dbReference>
<proteinExistence type="predicted"/>
<dbReference type="PANTHER" id="PTHR24245">
    <property type="entry name" value="G-PROTEIN COUPLED RECEPTOR"/>
    <property type="match status" value="1"/>
</dbReference>
<evidence type="ECO:0000256" key="5">
    <source>
        <dbReference type="ARBA" id="ARBA00023040"/>
    </source>
</evidence>
<keyword evidence="5" id="KW-0297">G-protein coupled receptor</keyword>
<keyword evidence="10" id="KW-1185">Reference proteome</keyword>
<reference evidence="9" key="1">
    <citation type="submission" date="2020-04" db="EMBL/GenBank/DDBJ databases">
        <authorList>
            <person name="Alioto T."/>
            <person name="Alioto T."/>
            <person name="Gomez Garrido J."/>
        </authorList>
    </citation>
    <scope>NUCLEOTIDE SEQUENCE</scope>
    <source>
        <strain evidence="9">A484AB</strain>
    </source>
</reference>
<dbReference type="Gene3D" id="1.20.1070.10">
    <property type="entry name" value="Rhodopsin 7-helix transmembrane proteins"/>
    <property type="match status" value="1"/>
</dbReference>
<comment type="caution">
    <text evidence="9">The sequence shown here is derived from an EMBL/GenBank/DDBJ whole genome shotgun (WGS) entry which is preliminary data.</text>
</comment>
<comment type="subcellular location">
    <subcellularLocation>
        <location evidence="1">Cell membrane</location>
        <topology evidence="1">Multi-pass membrane protein</topology>
    </subcellularLocation>
</comment>